<organism evidence="2 3">
    <name type="scientific">Aphanomyces stellatus</name>
    <dbReference type="NCBI Taxonomy" id="120398"/>
    <lineage>
        <taxon>Eukaryota</taxon>
        <taxon>Sar</taxon>
        <taxon>Stramenopiles</taxon>
        <taxon>Oomycota</taxon>
        <taxon>Saprolegniomycetes</taxon>
        <taxon>Saprolegniales</taxon>
        <taxon>Verrucalvaceae</taxon>
        <taxon>Aphanomyces</taxon>
    </lineage>
</organism>
<dbReference type="Proteomes" id="UP000332933">
    <property type="component" value="Unassembled WGS sequence"/>
</dbReference>
<reference evidence="2 3" key="1">
    <citation type="submission" date="2019-03" db="EMBL/GenBank/DDBJ databases">
        <authorList>
            <person name="Gaulin E."/>
            <person name="Dumas B."/>
        </authorList>
    </citation>
    <scope>NUCLEOTIDE SEQUENCE [LARGE SCALE GENOMIC DNA]</scope>
    <source>
        <strain evidence="2">CBS 568.67</strain>
    </source>
</reference>
<gene>
    <name evidence="2" type="primary">Aste57867_18148</name>
    <name evidence="1" type="ORF">As57867_018086</name>
    <name evidence="2" type="ORF">ASTE57867_18148</name>
</gene>
<reference evidence="1" key="2">
    <citation type="submission" date="2019-06" db="EMBL/GenBank/DDBJ databases">
        <title>Genomics analysis of Aphanomyces spp. identifies a new class of oomycete effector associated with host adaptation.</title>
        <authorList>
            <person name="Gaulin E."/>
        </authorList>
    </citation>
    <scope>NUCLEOTIDE SEQUENCE</scope>
    <source>
        <strain evidence="1">CBS 578.67</strain>
    </source>
</reference>
<accession>A0A485L9Z2</accession>
<evidence type="ECO:0000313" key="1">
    <source>
        <dbReference type="EMBL" id="KAF0690416.1"/>
    </source>
</evidence>
<dbReference type="AlphaFoldDB" id="A0A485L9Z2"/>
<dbReference type="OrthoDB" id="75343at2759"/>
<proteinExistence type="predicted"/>
<dbReference type="Pfam" id="PF02466">
    <property type="entry name" value="Tim17"/>
    <property type="match status" value="1"/>
</dbReference>
<name>A0A485L9Z2_9STRA</name>
<evidence type="ECO:0000313" key="3">
    <source>
        <dbReference type="Proteomes" id="UP000332933"/>
    </source>
</evidence>
<keyword evidence="3" id="KW-1185">Reference proteome</keyword>
<sequence>MTSSATCDSRVAQLVYRGIATGALWTVSIDTYDHLGLVVAGKVALDPHFLLTSTAKNCAAFTVFLGTFGGVSCVAESLRGRRDPLNTFLGGFSSGLLLTQNPATRLALPIRTSIQTAFVCGSFAAAFDAMTREQDSS</sequence>
<evidence type="ECO:0000313" key="2">
    <source>
        <dbReference type="EMBL" id="VFT94886.1"/>
    </source>
</evidence>
<protein>
    <submittedName>
        <fullName evidence="2">Aste57867_18148 protein</fullName>
    </submittedName>
</protein>
<dbReference type="EMBL" id="CAADRA010006399">
    <property type="protein sequence ID" value="VFT94886.1"/>
    <property type="molecule type" value="Genomic_DNA"/>
</dbReference>
<dbReference type="EMBL" id="VJMH01006378">
    <property type="protein sequence ID" value="KAF0690416.1"/>
    <property type="molecule type" value="Genomic_DNA"/>
</dbReference>